<comment type="subcellular location">
    <subcellularLocation>
        <location evidence="1 7">Cell membrane</location>
        <topology evidence="1 7">Multi-pass membrane protein</topology>
    </subcellularLocation>
</comment>
<evidence type="ECO:0000259" key="9">
    <source>
        <dbReference type="PROSITE" id="PS50928"/>
    </source>
</evidence>
<keyword evidence="2 7" id="KW-0813">Transport</keyword>
<evidence type="ECO:0000256" key="6">
    <source>
        <dbReference type="ARBA" id="ARBA00023136"/>
    </source>
</evidence>
<dbReference type="PANTHER" id="PTHR30151">
    <property type="entry name" value="ALKANE SULFONATE ABC TRANSPORTER-RELATED, MEMBRANE SUBUNIT"/>
    <property type="match status" value="1"/>
</dbReference>
<dbReference type="InterPro" id="IPR000515">
    <property type="entry name" value="MetI-like"/>
</dbReference>
<keyword evidence="4 7" id="KW-0812">Transmembrane</keyword>
<reference evidence="10" key="1">
    <citation type="submission" date="2023-10" db="EMBL/GenBank/DDBJ databases">
        <title>Characterization and genome sequence of Mycobacterium intracellulare ABSURDO, a novel pathogenic isolate with three colony morphotypes that vary in growth and acid-fastness.</title>
        <authorList>
            <person name="Jude B.A."/>
            <person name="Robinson R.T."/>
        </authorList>
    </citation>
    <scope>NUCLEOTIDE SEQUENCE</scope>
    <source>
        <strain evidence="10">ABSURDO Component B</strain>
    </source>
</reference>
<evidence type="ECO:0000313" key="10">
    <source>
        <dbReference type="EMBL" id="MDV7011255.1"/>
    </source>
</evidence>
<sequence>MAVLDSDLATKSHRPASAPQAPHPNRVRIRSVLAAMRAKVFAVAMVLLIWQLVYLSGWKPSFVLPGPGTVAANLWQRLHEAVLWDAIGITMCRALAGFALALLIGSVVGAVIAQNRLLRTAFGPVITGLQTMPAIAWFPFAIIFFGLHTSAILFVVVIGAAPSVATGVLAGAGQIPPLQLRVAKNLGLHGFGLYRHVVLPASLPMFVAGLRQGWAFAWRSLMAGELVVLISDTASIGVLLENAQNLSDMPSAIAIMIVILLIGIAIDAVFDAADQRIRRYWGLIGTNAE</sequence>
<keyword evidence="5 7" id="KW-1133">Transmembrane helix</keyword>
<feature type="region of interest" description="Disordered" evidence="8">
    <location>
        <begin position="1"/>
        <end position="23"/>
    </location>
</feature>
<evidence type="ECO:0000256" key="5">
    <source>
        <dbReference type="ARBA" id="ARBA00022989"/>
    </source>
</evidence>
<dbReference type="EMBL" id="JAWLLD010000002">
    <property type="protein sequence ID" value="MDV7011255.1"/>
    <property type="molecule type" value="Genomic_DNA"/>
</dbReference>
<dbReference type="Gene3D" id="1.10.3720.10">
    <property type="entry name" value="MetI-like"/>
    <property type="match status" value="1"/>
</dbReference>
<dbReference type="PANTHER" id="PTHR30151:SF40">
    <property type="entry name" value="TRANSPORT SYSTEM INTEGRAL MEMBRANE PROTEIN"/>
    <property type="match status" value="1"/>
</dbReference>
<gene>
    <name evidence="10" type="ORF">R4F53_02915</name>
</gene>
<dbReference type="AlphaFoldDB" id="A0AAE4R8Z3"/>
<organism evidence="10 11">
    <name type="scientific">Mycobacterium intracellulare</name>
    <dbReference type="NCBI Taxonomy" id="1767"/>
    <lineage>
        <taxon>Bacteria</taxon>
        <taxon>Bacillati</taxon>
        <taxon>Actinomycetota</taxon>
        <taxon>Actinomycetes</taxon>
        <taxon>Mycobacteriales</taxon>
        <taxon>Mycobacteriaceae</taxon>
        <taxon>Mycobacterium</taxon>
        <taxon>Mycobacterium avium complex (MAC)</taxon>
    </lineage>
</organism>
<feature type="transmembrane region" description="Helical" evidence="7">
    <location>
        <begin position="38"/>
        <end position="57"/>
    </location>
</feature>
<accession>A0AAE4R8Z3</accession>
<keyword evidence="3" id="KW-1003">Cell membrane</keyword>
<feature type="transmembrane region" description="Helical" evidence="7">
    <location>
        <begin position="94"/>
        <end position="113"/>
    </location>
</feature>
<comment type="caution">
    <text evidence="10">The sequence shown here is derived from an EMBL/GenBank/DDBJ whole genome shotgun (WGS) entry which is preliminary data.</text>
</comment>
<dbReference type="InterPro" id="IPR035906">
    <property type="entry name" value="MetI-like_sf"/>
</dbReference>
<dbReference type="SUPFAM" id="SSF161098">
    <property type="entry name" value="MetI-like"/>
    <property type="match status" value="1"/>
</dbReference>
<evidence type="ECO:0000256" key="2">
    <source>
        <dbReference type="ARBA" id="ARBA00022448"/>
    </source>
</evidence>
<evidence type="ECO:0000313" key="11">
    <source>
        <dbReference type="Proteomes" id="UP001187143"/>
    </source>
</evidence>
<keyword evidence="6 7" id="KW-0472">Membrane</keyword>
<dbReference type="CDD" id="cd06261">
    <property type="entry name" value="TM_PBP2"/>
    <property type="match status" value="1"/>
</dbReference>
<name>A0AAE4R8Z3_MYCIT</name>
<proteinExistence type="inferred from homology"/>
<evidence type="ECO:0000256" key="7">
    <source>
        <dbReference type="RuleBase" id="RU363032"/>
    </source>
</evidence>
<protein>
    <submittedName>
        <fullName evidence="10">ABC transporter permease</fullName>
    </submittedName>
</protein>
<dbReference type="GO" id="GO:0005886">
    <property type="term" value="C:plasma membrane"/>
    <property type="evidence" value="ECO:0007669"/>
    <property type="project" value="UniProtKB-SubCell"/>
</dbReference>
<comment type="similarity">
    <text evidence="7">Belongs to the binding-protein-dependent transport system permease family.</text>
</comment>
<feature type="domain" description="ABC transmembrane type-1" evidence="9">
    <location>
        <begin position="87"/>
        <end position="270"/>
    </location>
</feature>
<dbReference type="Pfam" id="PF00528">
    <property type="entry name" value="BPD_transp_1"/>
    <property type="match status" value="1"/>
</dbReference>
<dbReference type="Proteomes" id="UP001187143">
    <property type="component" value="Unassembled WGS sequence"/>
</dbReference>
<feature type="transmembrane region" description="Helical" evidence="7">
    <location>
        <begin position="252"/>
        <end position="270"/>
    </location>
</feature>
<evidence type="ECO:0000256" key="4">
    <source>
        <dbReference type="ARBA" id="ARBA00022692"/>
    </source>
</evidence>
<feature type="transmembrane region" description="Helical" evidence="7">
    <location>
        <begin position="134"/>
        <end position="161"/>
    </location>
</feature>
<feature type="transmembrane region" description="Helical" evidence="7">
    <location>
        <begin position="193"/>
        <end position="210"/>
    </location>
</feature>
<evidence type="ECO:0000256" key="3">
    <source>
        <dbReference type="ARBA" id="ARBA00022475"/>
    </source>
</evidence>
<dbReference type="GO" id="GO:0055085">
    <property type="term" value="P:transmembrane transport"/>
    <property type="evidence" value="ECO:0007669"/>
    <property type="project" value="InterPro"/>
</dbReference>
<dbReference type="PROSITE" id="PS50928">
    <property type="entry name" value="ABC_TM1"/>
    <property type="match status" value="1"/>
</dbReference>
<evidence type="ECO:0000256" key="8">
    <source>
        <dbReference type="SAM" id="MobiDB-lite"/>
    </source>
</evidence>
<evidence type="ECO:0000256" key="1">
    <source>
        <dbReference type="ARBA" id="ARBA00004651"/>
    </source>
</evidence>